<feature type="domain" description="PIH1D1/2/3 CS-like" evidence="6">
    <location>
        <begin position="257"/>
        <end position="356"/>
    </location>
</feature>
<comment type="function">
    <text evidence="3">Required for cytoplasmic pre-assembly of axonemal dyneins, thereby playing a central role in motility in cilia and flagella. Involved in pre-assembly of dynein arm complexes in the cytoplasm before intraflagellar transport loads them for the ciliary compartment.</text>
</comment>
<protein>
    <recommendedName>
        <fullName evidence="3">Protein kintoun</fullName>
    </recommendedName>
    <alternativeName>
        <fullName evidence="3">Dynein assembly factor 2, axonemal</fullName>
    </alternativeName>
</protein>
<accession>A0A4W3J9J8</accession>
<dbReference type="PANTHER" id="PTHR22997:SF3">
    <property type="entry name" value="PROTEIN KINTOUN"/>
    <property type="match status" value="1"/>
</dbReference>
<feature type="region of interest" description="Disordered" evidence="4">
    <location>
        <begin position="515"/>
        <end position="545"/>
    </location>
</feature>
<feature type="compositionally biased region" description="Basic and acidic residues" evidence="4">
    <location>
        <begin position="224"/>
        <end position="238"/>
    </location>
</feature>
<dbReference type="CTD" id="55172"/>
<feature type="region of interest" description="Disordered" evidence="4">
    <location>
        <begin position="197"/>
        <end position="258"/>
    </location>
</feature>
<evidence type="ECO:0000256" key="1">
    <source>
        <dbReference type="ARBA" id="ARBA00022490"/>
    </source>
</evidence>
<evidence type="ECO:0000259" key="6">
    <source>
        <dbReference type="Pfam" id="PF18201"/>
    </source>
</evidence>
<evidence type="ECO:0000259" key="5">
    <source>
        <dbReference type="Pfam" id="PF08190"/>
    </source>
</evidence>
<dbReference type="InterPro" id="IPR041442">
    <property type="entry name" value="PIH1D1/2/3_CS-like"/>
</dbReference>
<comment type="subcellular location">
    <subcellularLocation>
        <location evidence="3">Cytoplasm</location>
    </subcellularLocation>
    <subcellularLocation>
        <location evidence="2">Dynein axonemal particle</location>
    </subcellularLocation>
    <text evidence="3">Localizes in the apical cytoplasm around the gamma-tubulin-positive pericentriolar region, not in the cilia.</text>
</comment>
<reference evidence="8" key="3">
    <citation type="journal article" date="2014" name="Nature">
        <title>Elephant shark genome provides unique insights into gnathostome evolution.</title>
        <authorList>
            <consortium name="International Elephant Shark Genome Sequencing Consortium"/>
            <person name="Venkatesh B."/>
            <person name="Lee A.P."/>
            <person name="Ravi V."/>
            <person name="Maurya A.K."/>
            <person name="Lian M.M."/>
            <person name="Swann J.B."/>
            <person name="Ohta Y."/>
            <person name="Flajnik M.F."/>
            <person name="Sutoh Y."/>
            <person name="Kasahara M."/>
            <person name="Hoon S."/>
            <person name="Gangu V."/>
            <person name="Roy S.W."/>
            <person name="Irimia M."/>
            <person name="Korzh V."/>
            <person name="Kondrychyn I."/>
            <person name="Lim Z.W."/>
            <person name="Tay B.H."/>
            <person name="Tohari S."/>
            <person name="Kong K.W."/>
            <person name="Ho S."/>
            <person name="Lorente-Galdos B."/>
            <person name="Quilez J."/>
            <person name="Marques-Bonet T."/>
            <person name="Raney B.J."/>
            <person name="Ingham P.W."/>
            <person name="Tay A."/>
            <person name="Hillier L.W."/>
            <person name="Minx P."/>
            <person name="Boehm T."/>
            <person name="Wilson R.K."/>
            <person name="Brenner S."/>
            <person name="Warren W.C."/>
        </authorList>
    </citation>
    <scope>NUCLEOTIDE SEQUENCE [LARGE SCALE GENOMIC DNA]</scope>
</reference>
<dbReference type="PANTHER" id="PTHR22997">
    <property type="entry name" value="PIH1 DOMAIN-CONTAINING PROTEIN 1"/>
    <property type="match status" value="1"/>
</dbReference>
<proteinExistence type="inferred from homology"/>
<dbReference type="AlphaFoldDB" id="A0A4W3J9J8"/>
<feature type="compositionally biased region" description="Basic and acidic residues" evidence="4">
    <location>
        <begin position="400"/>
        <end position="411"/>
    </location>
</feature>
<evidence type="ECO:0000313" key="7">
    <source>
        <dbReference type="Ensembl" id="ENSCMIP00000039959.1"/>
    </source>
</evidence>
<dbReference type="InterPro" id="IPR050734">
    <property type="entry name" value="PIH1/Kintoun_subfamily"/>
</dbReference>
<organism evidence="7 8">
    <name type="scientific">Callorhinchus milii</name>
    <name type="common">Ghost shark</name>
    <dbReference type="NCBI Taxonomy" id="7868"/>
    <lineage>
        <taxon>Eukaryota</taxon>
        <taxon>Metazoa</taxon>
        <taxon>Chordata</taxon>
        <taxon>Craniata</taxon>
        <taxon>Vertebrata</taxon>
        <taxon>Chondrichthyes</taxon>
        <taxon>Holocephali</taxon>
        <taxon>Chimaeriformes</taxon>
        <taxon>Callorhinchidae</taxon>
        <taxon>Callorhinchus</taxon>
    </lineage>
</organism>
<name>A0A4W3J9J8_CALMI</name>
<dbReference type="InterPro" id="IPR012981">
    <property type="entry name" value="PIH1_N"/>
</dbReference>
<evidence type="ECO:0000256" key="3">
    <source>
        <dbReference type="HAMAP-Rule" id="MF_03069"/>
    </source>
</evidence>
<dbReference type="OMA" id="KQCMSLT"/>
<reference evidence="8" key="2">
    <citation type="journal article" date="2007" name="PLoS Biol.">
        <title>Survey sequencing and comparative analysis of the elephant shark (Callorhinchus milii) genome.</title>
        <authorList>
            <person name="Venkatesh B."/>
            <person name="Kirkness E.F."/>
            <person name="Loh Y.H."/>
            <person name="Halpern A.L."/>
            <person name="Lee A.P."/>
            <person name="Johnson J."/>
            <person name="Dandona N."/>
            <person name="Viswanathan L.D."/>
            <person name="Tay A."/>
            <person name="Venter J.C."/>
            <person name="Strausberg R.L."/>
            <person name="Brenner S."/>
        </authorList>
    </citation>
    <scope>NUCLEOTIDE SEQUENCE [LARGE SCALE GENOMIC DNA]</scope>
</reference>
<gene>
    <name evidence="7" type="primary">dnaaf2</name>
    <name evidence="3" type="synonym">DNAAF2</name>
    <name evidence="3" type="synonym">KTU</name>
</gene>
<comment type="similarity">
    <text evidence="3">Belongs to the PIH1 family. Kintoun subfamily.</text>
</comment>
<feature type="compositionally biased region" description="Basic and acidic residues" evidence="4">
    <location>
        <begin position="371"/>
        <end position="382"/>
    </location>
</feature>
<feature type="compositionally biased region" description="Basic and acidic residues" evidence="4">
    <location>
        <begin position="246"/>
        <end position="258"/>
    </location>
</feature>
<dbReference type="STRING" id="7868.ENSCMIP00000039959"/>
<reference evidence="7" key="5">
    <citation type="submission" date="2025-09" db="UniProtKB">
        <authorList>
            <consortium name="Ensembl"/>
        </authorList>
    </citation>
    <scope>IDENTIFICATION</scope>
</reference>
<evidence type="ECO:0000313" key="8">
    <source>
        <dbReference type="Proteomes" id="UP000314986"/>
    </source>
</evidence>
<dbReference type="GO" id="GO:0070286">
    <property type="term" value="P:axonemal dynein complex assembly"/>
    <property type="evidence" value="ECO:0007669"/>
    <property type="project" value="UniProtKB-UniRule"/>
</dbReference>
<dbReference type="KEGG" id="cmk:103175352"/>
<reference evidence="7" key="4">
    <citation type="submission" date="2025-08" db="UniProtKB">
        <authorList>
            <consortium name="Ensembl"/>
        </authorList>
    </citation>
    <scope>IDENTIFICATION</scope>
</reference>
<feature type="compositionally biased region" description="Polar residues" evidence="4">
    <location>
        <begin position="383"/>
        <end position="396"/>
    </location>
</feature>
<reference evidence="8" key="1">
    <citation type="journal article" date="2006" name="Science">
        <title>Ancient noncoding elements conserved in the human genome.</title>
        <authorList>
            <person name="Venkatesh B."/>
            <person name="Kirkness E.F."/>
            <person name="Loh Y.H."/>
            <person name="Halpern A.L."/>
            <person name="Lee A.P."/>
            <person name="Johnson J."/>
            <person name="Dandona N."/>
            <person name="Viswanathan L.D."/>
            <person name="Tay A."/>
            <person name="Venter J.C."/>
            <person name="Strausberg R.L."/>
            <person name="Brenner S."/>
        </authorList>
    </citation>
    <scope>NUCLEOTIDE SEQUENCE [LARGE SCALE GENOMIC DNA]</scope>
</reference>
<dbReference type="OrthoDB" id="546764at2759"/>
<dbReference type="Ensembl" id="ENSCMIT00000040530.1">
    <property type="protein sequence ID" value="ENSCMIP00000039959.1"/>
    <property type="gene ID" value="ENSCMIG00000016713.1"/>
</dbReference>
<dbReference type="Pfam" id="PF18201">
    <property type="entry name" value="PIH1_CS"/>
    <property type="match status" value="1"/>
</dbReference>
<dbReference type="InterPro" id="IPR034727">
    <property type="entry name" value="Kintoun"/>
</dbReference>
<evidence type="ECO:0000256" key="2">
    <source>
        <dbReference type="ARBA" id="ARBA00024190"/>
    </source>
</evidence>
<dbReference type="GO" id="GO:0060285">
    <property type="term" value="P:cilium-dependent cell motility"/>
    <property type="evidence" value="ECO:0007669"/>
    <property type="project" value="UniProtKB-UniRule"/>
</dbReference>
<dbReference type="GeneTree" id="ENSGT00510000048466"/>
<dbReference type="GeneID" id="103175352"/>
<keyword evidence="1 3" id="KW-0963">Cytoplasm</keyword>
<feature type="compositionally biased region" description="Basic and acidic residues" evidence="4">
    <location>
        <begin position="813"/>
        <end position="827"/>
    </location>
</feature>
<feature type="domain" description="PIH1 N-terminal" evidence="5">
    <location>
        <begin position="40"/>
        <end position="201"/>
    </location>
</feature>
<dbReference type="GO" id="GO:0005576">
    <property type="term" value="C:extracellular region"/>
    <property type="evidence" value="ECO:0007669"/>
    <property type="project" value="GOC"/>
</dbReference>
<keyword evidence="8" id="KW-1185">Reference proteome</keyword>
<feature type="region of interest" description="Disordered" evidence="4">
    <location>
        <begin position="371"/>
        <end position="413"/>
    </location>
</feature>
<feature type="region of interest" description="Disordered" evidence="4">
    <location>
        <begin position="788"/>
        <end position="827"/>
    </location>
</feature>
<evidence type="ECO:0000256" key="4">
    <source>
        <dbReference type="SAM" id="MobiDB-lite"/>
    </source>
</evidence>
<dbReference type="GO" id="GO:0003351">
    <property type="term" value="P:epithelial cilium movement involved in extracellular fluid movement"/>
    <property type="evidence" value="ECO:0007669"/>
    <property type="project" value="TreeGrafter"/>
</dbReference>
<dbReference type="Pfam" id="PF08190">
    <property type="entry name" value="PIH1"/>
    <property type="match status" value="1"/>
</dbReference>
<dbReference type="GO" id="GO:0120293">
    <property type="term" value="C:dynein axonemal particle"/>
    <property type="evidence" value="ECO:0007669"/>
    <property type="project" value="UniProtKB-SubCell"/>
</dbReference>
<dbReference type="Proteomes" id="UP000314986">
    <property type="component" value="Unassembled WGS sequence"/>
</dbReference>
<dbReference type="HAMAP" id="MF_03069">
    <property type="entry name" value="Kintoun"/>
    <property type="match status" value="1"/>
</dbReference>
<sequence>MASRSNREDLDLTRDEVERFRAAFKDEKFKELLFEYVEEISNPENKKKYEEEISQLERDRGVDIKFVHPGPGHVLKSSVNGDQKCFINVCSNELIGKASYTVGKGEKGTPGQHWSLPYSLTPGREELTKGGGRQTIYDVVFHPDTLDMAYKNATFKKMVDKTSMEAIEKQLHVKLDKRNFKTLKAKYKGMSYAAVIRKPLPGGPKEPSEDPNDPLRFPYPFDLPKSKDAPGSDAEKKKTSGSSKATTDDKIEDHTKPTEPKYSILYRSHFDVQDYRNARDAVPSTRPKELVITIDLPLLKSVDDACLDVTEKQLCLESQKPSYKLDLHLSYPVDENLGSAKFNKSKRQLVVTLPVLALKHKSPPEMVACHVSEDEKTEDRNESISGQSLEQESKVFQSDECSKKEKMEDATPRNPEYEIESVNYLQDSRLEQRTLSQKNEKLETIHIESHLESVAEIIPSAADSKFQVTNGEVVLPKFVSEAGLLIPADSEEQKNILEDGAVGCIDKDFLGSLERPGDGSVNEPSDDNPGVHSSGNTELDSKDSTEETKIVCPDFHYDQDEGSITFILRVKHIDKDNLKLVLSTHECNVTFGTDECNTLYSLFVQFPTEYQLDTTKNVFSVSQDNAAVVLTKSLVSQGLWQSFCAGESCSCLQKKLFVTPENVDQFLSTSLEPPVAEEPAEKHPAVILQVSEVSESSLVINLKSQEKEDTEDYELTETLDRINQDEICKIVSNTSAAINVQQNEKEISSSETAVSNKLEKDTSLSEEFMNSISININQLAENISQLKQGTNSEEENGLESPRHERNQMTLNSVHEKKLMSKIETETPPKEISELNLAQTVDPVFANGKKQKSVRFKQCVMDGATLDEDDLPGDQNEAMSCAQVEQMAPPPILKEINADGSIEIIRDHRTQSALSFQNTQLFELD</sequence>
<dbReference type="InParanoid" id="A0A4W3J9J8"/>